<dbReference type="GeneID" id="17044207"/>
<name>I0Z6D4_COCSC</name>
<dbReference type="KEGG" id="csl:COCSUDRAFT_32514"/>
<dbReference type="EMBL" id="AGSI01000003">
    <property type="protein sequence ID" value="EIE26203.1"/>
    <property type="molecule type" value="Genomic_DNA"/>
</dbReference>
<feature type="compositionally biased region" description="Basic and acidic residues" evidence="1">
    <location>
        <begin position="1"/>
        <end position="10"/>
    </location>
</feature>
<evidence type="ECO:0000313" key="3">
    <source>
        <dbReference type="Proteomes" id="UP000007264"/>
    </source>
</evidence>
<organism evidence="2 3">
    <name type="scientific">Coccomyxa subellipsoidea (strain C-169)</name>
    <name type="common">Green microalga</name>
    <dbReference type="NCBI Taxonomy" id="574566"/>
    <lineage>
        <taxon>Eukaryota</taxon>
        <taxon>Viridiplantae</taxon>
        <taxon>Chlorophyta</taxon>
        <taxon>core chlorophytes</taxon>
        <taxon>Trebouxiophyceae</taxon>
        <taxon>Trebouxiophyceae incertae sedis</taxon>
        <taxon>Coccomyxaceae</taxon>
        <taxon>Coccomyxa</taxon>
        <taxon>Coccomyxa subellipsoidea</taxon>
    </lineage>
</organism>
<accession>I0Z6D4</accession>
<keyword evidence="3" id="KW-1185">Reference proteome</keyword>
<reference evidence="2 3" key="1">
    <citation type="journal article" date="2012" name="Genome Biol.">
        <title>The genome of the polar eukaryotic microalga coccomyxa subellipsoidea reveals traits of cold adaptation.</title>
        <authorList>
            <person name="Blanc G."/>
            <person name="Agarkova I."/>
            <person name="Grimwood J."/>
            <person name="Kuo A."/>
            <person name="Brueggeman A."/>
            <person name="Dunigan D."/>
            <person name="Gurnon J."/>
            <person name="Ladunga I."/>
            <person name="Lindquist E."/>
            <person name="Lucas S."/>
            <person name="Pangilinan J."/>
            <person name="Proschold T."/>
            <person name="Salamov A."/>
            <person name="Schmutz J."/>
            <person name="Weeks D."/>
            <person name="Yamada T."/>
            <person name="Claverie J.M."/>
            <person name="Grigoriev I."/>
            <person name="Van Etten J."/>
            <person name="Lomsadze A."/>
            <person name="Borodovsky M."/>
        </authorList>
    </citation>
    <scope>NUCLEOTIDE SEQUENCE [LARGE SCALE GENOMIC DNA]</scope>
    <source>
        <strain evidence="2 3">C-169</strain>
    </source>
</reference>
<gene>
    <name evidence="2" type="ORF">COCSUDRAFT_32514</name>
</gene>
<evidence type="ECO:0000256" key="1">
    <source>
        <dbReference type="SAM" id="MobiDB-lite"/>
    </source>
</evidence>
<evidence type="ECO:0000313" key="2">
    <source>
        <dbReference type="EMBL" id="EIE26203.1"/>
    </source>
</evidence>
<sequence length="89" mass="9715">MSRSQFDDVGPRGSKHHPASLELNVLSSTQTVFPGSTLSQSERPMQSTPTESQQAHSTVKAQYSSMPISSICGAWTLFVGHRLNKLQGR</sequence>
<feature type="compositionally biased region" description="Polar residues" evidence="1">
    <location>
        <begin position="25"/>
        <end position="60"/>
    </location>
</feature>
<comment type="caution">
    <text evidence="2">The sequence shown here is derived from an EMBL/GenBank/DDBJ whole genome shotgun (WGS) entry which is preliminary data.</text>
</comment>
<proteinExistence type="predicted"/>
<protein>
    <submittedName>
        <fullName evidence="2">Uncharacterized protein</fullName>
    </submittedName>
</protein>
<dbReference type="Proteomes" id="UP000007264">
    <property type="component" value="Unassembled WGS sequence"/>
</dbReference>
<feature type="region of interest" description="Disordered" evidence="1">
    <location>
        <begin position="1"/>
        <end position="60"/>
    </location>
</feature>
<dbReference type="RefSeq" id="XP_005650747.1">
    <property type="nucleotide sequence ID" value="XM_005650690.1"/>
</dbReference>
<dbReference type="AlphaFoldDB" id="I0Z6D4"/>